<feature type="compositionally biased region" description="Low complexity" evidence="1">
    <location>
        <begin position="34"/>
        <end position="46"/>
    </location>
</feature>
<protein>
    <submittedName>
        <fullName evidence="2">Uncharacterized protein</fullName>
    </submittedName>
</protein>
<evidence type="ECO:0000313" key="2">
    <source>
        <dbReference type="EMBL" id="OBI82534.1"/>
    </source>
</evidence>
<feature type="region of interest" description="Disordered" evidence="1">
    <location>
        <begin position="124"/>
        <end position="153"/>
    </location>
</feature>
<name>A0A1A3C614_MYCAS</name>
<sequence>MHTLFGTGAPPPAPPPPQLDPRLNQPAPQPVPTPFTTATPSAPPQQGVHDPRMPSHTDLGLVRRVRPRPQSGWRKVVHRVTGLSPKESEQENTRQKLIARVSQPVRAAVVRVVVVGPVLRQPVGAPVLEPGAPAVHRAQPQEPSGRAARAARR</sequence>
<evidence type="ECO:0000313" key="3">
    <source>
        <dbReference type="Proteomes" id="UP000093795"/>
    </source>
</evidence>
<reference evidence="2 3" key="1">
    <citation type="submission" date="2016-06" db="EMBL/GenBank/DDBJ databases">
        <authorList>
            <person name="Kjaerup R.B."/>
            <person name="Dalgaard T.S."/>
            <person name="Juul-Madsen H.R."/>
        </authorList>
    </citation>
    <scope>NUCLEOTIDE SEQUENCE [LARGE SCALE GENOMIC DNA]</scope>
    <source>
        <strain evidence="2 3">1081914.2</strain>
    </source>
</reference>
<organism evidence="2 3">
    <name type="scientific">Mycobacterium asiaticum</name>
    <dbReference type="NCBI Taxonomy" id="1790"/>
    <lineage>
        <taxon>Bacteria</taxon>
        <taxon>Bacillati</taxon>
        <taxon>Actinomycetota</taxon>
        <taxon>Actinomycetes</taxon>
        <taxon>Mycobacteriales</taxon>
        <taxon>Mycobacteriaceae</taxon>
        <taxon>Mycobacterium</taxon>
    </lineage>
</organism>
<gene>
    <name evidence="2" type="ORF">A9X01_22125</name>
</gene>
<feature type="region of interest" description="Disordered" evidence="1">
    <location>
        <begin position="1"/>
        <end position="75"/>
    </location>
</feature>
<dbReference type="AlphaFoldDB" id="A0A1A3C614"/>
<accession>A0A1A3C614</accession>
<feature type="compositionally biased region" description="Pro residues" evidence="1">
    <location>
        <begin position="9"/>
        <end position="19"/>
    </location>
</feature>
<proteinExistence type="predicted"/>
<dbReference type="EMBL" id="LZKQ01000165">
    <property type="protein sequence ID" value="OBI82534.1"/>
    <property type="molecule type" value="Genomic_DNA"/>
</dbReference>
<evidence type="ECO:0000256" key="1">
    <source>
        <dbReference type="SAM" id="MobiDB-lite"/>
    </source>
</evidence>
<comment type="caution">
    <text evidence="2">The sequence shown here is derived from an EMBL/GenBank/DDBJ whole genome shotgun (WGS) entry which is preliminary data.</text>
</comment>
<dbReference type="Proteomes" id="UP000093795">
    <property type="component" value="Unassembled WGS sequence"/>
</dbReference>